<evidence type="ECO:0000313" key="2">
    <source>
        <dbReference type="EMBL" id="GGM56073.1"/>
    </source>
</evidence>
<keyword evidence="3" id="KW-1185">Reference proteome</keyword>
<evidence type="ECO:0000313" key="3">
    <source>
        <dbReference type="Proteomes" id="UP000637578"/>
    </source>
</evidence>
<evidence type="ECO:0000256" key="1">
    <source>
        <dbReference type="SAM" id="Coils"/>
    </source>
</evidence>
<keyword evidence="1" id="KW-0175">Coiled coil</keyword>
<proteinExistence type="predicted"/>
<dbReference type="Gene3D" id="1.10.260.40">
    <property type="entry name" value="lambda repressor-like DNA-binding domains"/>
    <property type="match status" value="1"/>
</dbReference>
<dbReference type="InterPro" id="IPR010982">
    <property type="entry name" value="Lambda_DNA-bd_dom_sf"/>
</dbReference>
<name>A0A8J3C8Q2_9PSEU</name>
<comment type="caution">
    <text evidence="2">The sequence shown here is derived from an EMBL/GenBank/DDBJ whole genome shotgun (WGS) entry which is preliminary data.</text>
</comment>
<organism evidence="2 3">
    <name type="scientific">Longimycelium tulufanense</name>
    <dbReference type="NCBI Taxonomy" id="907463"/>
    <lineage>
        <taxon>Bacteria</taxon>
        <taxon>Bacillati</taxon>
        <taxon>Actinomycetota</taxon>
        <taxon>Actinomycetes</taxon>
        <taxon>Pseudonocardiales</taxon>
        <taxon>Pseudonocardiaceae</taxon>
        <taxon>Longimycelium</taxon>
    </lineage>
</organism>
<sequence>MAKDWQAVAAAMQKRLSDLDMTQAELVQRARVAPMTVRELLFNERPRRRSPRTLAAISEALGWSSGHLAAIRDGTQPTDPDDGDPILTELDTIKEQLTALTQRLDAVERQLAADDERS</sequence>
<dbReference type="Proteomes" id="UP000637578">
    <property type="component" value="Unassembled WGS sequence"/>
</dbReference>
<reference evidence="2" key="1">
    <citation type="journal article" date="2014" name="Int. J. Syst. Evol. Microbiol.">
        <title>Complete genome sequence of Corynebacterium casei LMG S-19264T (=DSM 44701T), isolated from a smear-ripened cheese.</title>
        <authorList>
            <consortium name="US DOE Joint Genome Institute (JGI-PGF)"/>
            <person name="Walter F."/>
            <person name="Albersmeier A."/>
            <person name="Kalinowski J."/>
            <person name="Ruckert C."/>
        </authorList>
    </citation>
    <scope>NUCLEOTIDE SEQUENCE</scope>
    <source>
        <strain evidence="2">CGMCC 4.5737</strain>
    </source>
</reference>
<reference evidence="2" key="2">
    <citation type="submission" date="2020-09" db="EMBL/GenBank/DDBJ databases">
        <authorList>
            <person name="Sun Q."/>
            <person name="Zhou Y."/>
        </authorList>
    </citation>
    <scope>NUCLEOTIDE SEQUENCE</scope>
    <source>
        <strain evidence="2">CGMCC 4.5737</strain>
    </source>
</reference>
<gene>
    <name evidence="2" type="ORF">GCM10012275_29000</name>
</gene>
<accession>A0A8J3C8Q2</accession>
<dbReference type="AlphaFoldDB" id="A0A8J3C8Q2"/>
<dbReference type="GO" id="GO:0003677">
    <property type="term" value="F:DNA binding"/>
    <property type="evidence" value="ECO:0007669"/>
    <property type="project" value="InterPro"/>
</dbReference>
<feature type="coiled-coil region" evidence="1">
    <location>
        <begin position="90"/>
        <end position="117"/>
    </location>
</feature>
<dbReference type="EMBL" id="BMMK01000011">
    <property type="protein sequence ID" value="GGM56073.1"/>
    <property type="molecule type" value="Genomic_DNA"/>
</dbReference>
<dbReference type="RefSeq" id="WP_189057863.1">
    <property type="nucleotide sequence ID" value="NZ_BMMK01000011.1"/>
</dbReference>
<protein>
    <submittedName>
        <fullName evidence="2">Uncharacterized protein</fullName>
    </submittedName>
</protein>